<dbReference type="EMBL" id="VOGX01000022">
    <property type="protein sequence ID" value="TWV24471.1"/>
    <property type="molecule type" value="Genomic_DNA"/>
</dbReference>
<accession>A0AA37FFZ5</accession>
<dbReference type="SUPFAM" id="SSF143011">
    <property type="entry name" value="RelE-like"/>
    <property type="match status" value="1"/>
</dbReference>
<dbReference type="EMBL" id="BNDZ01000005">
    <property type="protein sequence ID" value="GHI47703.1"/>
    <property type="molecule type" value="Genomic_DNA"/>
</dbReference>
<dbReference type="Gene3D" id="3.30.2310.20">
    <property type="entry name" value="RelE-like"/>
    <property type="match status" value="1"/>
</dbReference>
<evidence type="ECO:0000256" key="1">
    <source>
        <dbReference type="ARBA" id="ARBA00022649"/>
    </source>
</evidence>
<dbReference type="InterPro" id="IPR035093">
    <property type="entry name" value="RelE/ParE_toxin_dom_sf"/>
</dbReference>
<organism evidence="2 5">
    <name type="scientific">Streptomyces albidoflavus</name>
    <dbReference type="NCBI Taxonomy" id="1886"/>
    <lineage>
        <taxon>Bacteria</taxon>
        <taxon>Bacillati</taxon>
        <taxon>Actinomycetota</taxon>
        <taxon>Actinomycetes</taxon>
        <taxon>Kitasatosporales</taxon>
        <taxon>Streptomycetaceae</taxon>
        <taxon>Streptomyces</taxon>
        <taxon>Streptomyces albidoflavus group</taxon>
    </lineage>
</organism>
<reference evidence="4" key="1">
    <citation type="journal article" date="2019" name="Microbiol. Resour. Announc.">
        <title>Draft Genomic Sequences of Streptomyces misionensis and Streptomyces albidoflavus, bacteria applied for phytopathogen biocontrol.</title>
        <authorList>
            <person name="Pylro V."/>
            <person name="Dias A."/>
            <person name="Andreote F."/>
            <person name="Varani A."/>
            <person name="Andreote C."/>
            <person name="Bernardo E."/>
            <person name="Martins T."/>
        </authorList>
    </citation>
    <scope>NUCLEOTIDE SEQUENCE [LARGE SCALE GENOMIC DNA]</scope>
    <source>
        <strain evidence="4">77</strain>
    </source>
</reference>
<dbReference type="Pfam" id="PF05016">
    <property type="entry name" value="ParE_toxin"/>
    <property type="match status" value="1"/>
</dbReference>
<sequence length="181" mass="20278">MTTHPVRVTPDALKDLLRLYRQDPQILRSALQKIRLLESNPYAGRPLLGDLVGCRKLVVGDRTWRIVWRVLTDAEGNTSIEISEVLAIGARENNRVYEEARKRLERMEPSAAGADLTSLLKRFGMDSSAQEPPAAPPEEPVPDWLRERLLDQAGLQADKVAAMSLQEAVDAWTTWTARPKG</sequence>
<proteinExistence type="predicted"/>
<evidence type="ECO:0000313" key="3">
    <source>
        <dbReference type="EMBL" id="TWV24471.1"/>
    </source>
</evidence>
<dbReference type="GeneID" id="97269308"/>
<keyword evidence="1" id="KW-1277">Toxin-antitoxin system</keyword>
<protein>
    <submittedName>
        <fullName evidence="3">Type II toxin-antitoxin system mRNA interferase toxin, RelE/StbE family</fullName>
    </submittedName>
</protein>
<evidence type="ECO:0000313" key="2">
    <source>
        <dbReference type="EMBL" id="GHI47703.1"/>
    </source>
</evidence>
<comment type="caution">
    <text evidence="2">The sequence shown here is derived from an EMBL/GenBank/DDBJ whole genome shotgun (WGS) entry which is preliminary data.</text>
</comment>
<gene>
    <name evidence="3" type="ORF">FRZ02_15630</name>
    <name evidence="2" type="ORF">ScoT_38770</name>
</gene>
<dbReference type="Proteomes" id="UP001051844">
    <property type="component" value="Unassembled WGS sequence"/>
</dbReference>
<evidence type="ECO:0000313" key="4">
    <source>
        <dbReference type="Proteomes" id="UP000318052"/>
    </source>
</evidence>
<dbReference type="AlphaFoldDB" id="A0AA37FFZ5"/>
<reference evidence="3" key="2">
    <citation type="submission" date="2019-07" db="EMBL/GenBank/DDBJ databases">
        <authorList>
            <person name="Pylro V."/>
            <person name="Dias A."/>
            <person name="Andreote F."/>
            <person name="Varani A."/>
            <person name="Andreote C."/>
            <person name="Bernardo E."/>
            <person name="Martins T."/>
        </authorList>
    </citation>
    <scope>NUCLEOTIDE SEQUENCE</scope>
    <source>
        <strain evidence="3">77</strain>
    </source>
</reference>
<dbReference type="NCBIfam" id="TIGR02385">
    <property type="entry name" value="RelE_StbE"/>
    <property type="match status" value="1"/>
</dbReference>
<dbReference type="InterPro" id="IPR007712">
    <property type="entry name" value="RelE/ParE_toxin"/>
</dbReference>
<name>A0AA37FFZ5_9ACTN</name>
<reference evidence="2" key="3">
    <citation type="submission" date="2022-09" db="EMBL/GenBank/DDBJ databases">
        <title>Whole genome shotgun sequence of Streptomyces albidoflavus NBRC 12854.</title>
        <authorList>
            <person name="Komaki H."/>
            <person name="Tamura T."/>
        </authorList>
    </citation>
    <scope>NUCLEOTIDE SEQUENCE</scope>
    <source>
        <strain evidence="2">NBRC 12854</strain>
    </source>
</reference>
<dbReference type="RefSeq" id="WP_067413052.1">
    <property type="nucleotide sequence ID" value="NZ_BNDZ01000005.1"/>
</dbReference>
<keyword evidence="4" id="KW-1185">Reference proteome</keyword>
<dbReference type="Proteomes" id="UP000318052">
    <property type="component" value="Unassembled WGS sequence"/>
</dbReference>
<evidence type="ECO:0000313" key="5">
    <source>
        <dbReference type="Proteomes" id="UP001051844"/>
    </source>
</evidence>